<feature type="region of interest" description="Disordered" evidence="7">
    <location>
        <begin position="48"/>
        <end position="67"/>
    </location>
</feature>
<dbReference type="PRINTS" id="PR00296">
    <property type="entry name" value="CYCLINKINASE"/>
</dbReference>
<dbReference type="GO" id="GO:0051301">
    <property type="term" value="P:cell division"/>
    <property type="evidence" value="ECO:0007669"/>
    <property type="project" value="UniProtKB-UniRule"/>
</dbReference>
<comment type="function">
    <text evidence="1 6">Binds to the catalytic subunit of the cyclin dependent kinases and is essential for their biological function.</text>
</comment>
<feature type="compositionally biased region" description="Low complexity" evidence="7">
    <location>
        <begin position="842"/>
        <end position="852"/>
    </location>
</feature>
<dbReference type="EMBL" id="JAIQCJ010002030">
    <property type="protein sequence ID" value="KAJ8784888.1"/>
    <property type="molecule type" value="Genomic_DNA"/>
</dbReference>
<dbReference type="FunFam" id="3.30.170.10:FF:000001">
    <property type="entry name" value="Cyclin-dependent kinases regulatory subunit"/>
    <property type="match status" value="1"/>
</dbReference>
<feature type="region of interest" description="Disordered" evidence="7">
    <location>
        <begin position="590"/>
        <end position="704"/>
    </location>
</feature>
<dbReference type="PANTHER" id="PTHR13284">
    <property type="entry name" value="GH01354P"/>
    <property type="match status" value="1"/>
</dbReference>
<dbReference type="InterPro" id="IPR029064">
    <property type="entry name" value="Ribosomal_eL30-like_sf"/>
</dbReference>
<feature type="domain" description="Ribosomal protein eL8/eL30/eS12/Gadd45" evidence="8">
    <location>
        <begin position="909"/>
        <end position="1003"/>
    </location>
</feature>
<keyword evidence="4 6" id="KW-0132">Cell division</keyword>
<feature type="compositionally biased region" description="Basic and acidic residues" evidence="7">
    <location>
        <begin position="853"/>
        <end position="866"/>
    </location>
</feature>
<name>A0AB34H084_ESCRO</name>
<feature type="compositionally biased region" description="Low complexity" evidence="7">
    <location>
        <begin position="597"/>
        <end position="608"/>
    </location>
</feature>
<sequence length="1133" mass="125354">MATPPSTQHSVAKFRNVALILAARIAAVRCPNGSADLELSTPLRTRSTALNVPAPPIPGRSPFRQGAPRPHATPIIHFFPRPTSQQSARKVIGQHRRPISGGLSDSNRTLLAYGRLVSVESLPSPDEDVSLACARSSRLVAPVPCCPPPSRRMAHKQIYYSDKYFDEHYEYRHVMLPRELSKQVPKTHLMSEEEWRRLGVQQSLGWVHYMIHEPGPKPSPRTLLAGSRAGPGRVFVTHFLESAPKVEKRGRGVLRFGSASRRTTGLPGQASSQTPAMASEGPRETAGEGIKLSADVKPFVPKFAGLSVAWSESSEARVFPSCAATTYYPCVQELAVPEQKLYAEDMAFGASTFPPQYLSPEIPLHPYGYSPYTLESSRNVCPVPGSQYDYNQPRCFGGFQTVKPRNKHMCPLPHDTKALFKKKTCDEQKFDTKKTDGPVSSDLKSVKSSPRMSIHAENSLKSDGYYKRTDRKSRIIEKSGSASKPEFEFTRLDFPELQGRENSEIPEIQKQLKWGPLRSASTDAEGEVVVKNNNRTESVTGNAATSPSSCTRELSWTPMGYVVRQTLSTELSPAPKNVTSMINLKMVASSADPKNGSMSSSEVLSSEPSYKEKHVVHPTKKSRASQGDDPEQNEASRKNRKKKEKSKSKYEVLTVQEPPRIEDAEEFPNLAVASERRDRVESPKFQSKQQPQNNFKSSGKKSQIPVQLDLGGMLTALEKKQHSQNAKQSSKPVVFSVGAVPVLSKDSMSGKKGHSFGQVKTPHNPLDSSAPLMKKGKQREVPKAKKPTSLKKIILKERQERKQQRLQENAVSPAFASDDVQDGESGGDDQALGQPDPSGGTEESVSCASVAESKSEDGLGAEPQKEVEACPKIHSRRFRDYCSQMLSKEVDACVTDLLKELVRFQDRMYQKDPVKAKTKRRLVLGLREVLKHLKLRKLKCIIISPNCEKIQSKGGLDDTLHTIIDYACEQNIPFVFALNRKALGRSLNKAVPVSVVGIFSYDGAQHRRRASLCFPVEGAIATLQGMSPVLSFLPKDQFHKMVELTMAARQAYRTMLENAHWELPGEPGPLPPASPPTQGPSCSAEDRPLAPAGKEEPRYIEIWRNHLEAYTQCALELEESLKASTSQMMNLNL</sequence>
<evidence type="ECO:0000256" key="3">
    <source>
        <dbReference type="ARBA" id="ARBA00011253"/>
    </source>
</evidence>
<dbReference type="Pfam" id="PF01111">
    <property type="entry name" value="CKS"/>
    <property type="match status" value="1"/>
</dbReference>
<evidence type="ECO:0000256" key="7">
    <source>
        <dbReference type="SAM" id="MobiDB-lite"/>
    </source>
</evidence>
<dbReference type="InterPro" id="IPR040051">
    <property type="entry name" value="SECISBP2"/>
</dbReference>
<comment type="similarity">
    <text evidence="2 6">Belongs to the CKS family.</text>
</comment>
<gene>
    <name evidence="9" type="ORF">J1605_007774</name>
</gene>
<dbReference type="AlphaFoldDB" id="A0AB34H084"/>
<dbReference type="Pfam" id="PF01248">
    <property type="entry name" value="Ribosomal_L7Ae"/>
    <property type="match status" value="1"/>
</dbReference>
<dbReference type="SMART" id="SM01084">
    <property type="entry name" value="CKS"/>
    <property type="match status" value="1"/>
</dbReference>
<dbReference type="GO" id="GO:0005739">
    <property type="term" value="C:mitochondrion"/>
    <property type="evidence" value="ECO:0007669"/>
    <property type="project" value="TreeGrafter"/>
</dbReference>
<evidence type="ECO:0000256" key="5">
    <source>
        <dbReference type="ARBA" id="ARBA00023306"/>
    </source>
</evidence>
<dbReference type="Gene3D" id="3.30.1330.30">
    <property type="match status" value="1"/>
</dbReference>
<feature type="compositionally biased region" description="Polar residues" evidence="7">
    <location>
        <begin position="442"/>
        <end position="451"/>
    </location>
</feature>
<evidence type="ECO:0000259" key="8">
    <source>
        <dbReference type="Pfam" id="PF01248"/>
    </source>
</evidence>
<evidence type="ECO:0000256" key="1">
    <source>
        <dbReference type="ARBA" id="ARBA00002449"/>
    </source>
</evidence>
<evidence type="ECO:0000256" key="6">
    <source>
        <dbReference type="RuleBase" id="RU311113"/>
    </source>
</evidence>
<feature type="region of interest" description="Disordered" evidence="7">
    <location>
        <begin position="1063"/>
        <end position="1091"/>
    </location>
</feature>
<dbReference type="GO" id="GO:1990904">
    <property type="term" value="C:ribonucleoprotein complex"/>
    <property type="evidence" value="ECO:0007669"/>
    <property type="project" value="TreeGrafter"/>
</dbReference>
<dbReference type="GO" id="GO:0003730">
    <property type="term" value="F:mRNA 3'-UTR binding"/>
    <property type="evidence" value="ECO:0007669"/>
    <property type="project" value="TreeGrafter"/>
</dbReference>
<evidence type="ECO:0000313" key="9">
    <source>
        <dbReference type="EMBL" id="KAJ8784888.1"/>
    </source>
</evidence>
<dbReference type="PANTHER" id="PTHR13284:SF9">
    <property type="entry name" value="SELENOCYSTEINE INSERTION SEQUENCE-BINDING PROTEIN 2"/>
    <property type="match status" value="1"/>
</dbReference>
<evidence type="ECO:0000256" key="2">
    <source>
        <dbReference type="ARBA" id="ARBA00007782"/>
    </source>
</evidence>
<dbReference type="GO" id="GO:0035368">
    <property type="term" value="F:selenocysteine insertion sequence binding"/>
    <property type="evidence" value="ECO:0007669"/>
    <property type="project" value="InterPro"/>
</dbReference>
<comment type="caution">
    <text evidence="9">The sequence shown here is derived from an EMBL/GenBank/DDBJ whole genome shotgun (WGS) entry which is preliminary data.</text>
</comment>
<feature type="compositionally biased region" description="Basic and acidic residues" evidence="7">
    <location>
        <begin position="794"/>
        <end position="805"/>
    </location>
</feature>
<evidence type="ECO:0000313" key="10">
    <source>
        <dbReference type="Proteomes" id="UP001159641"/>
    </source>
</evidence>
<accession>A0AB34H084</accession>
<reference evidence="9 10" key="1">
    <citation type="submission" date="2022-11" db="EMBL/GenBank/DDBJ databases">
        <title>Whole genome sequence of Eschrichtius robustus ER-17-0199.</title>
        <authorList>
            <person name="Bruniche-Olsen A."/>
            <person name="Black A.N."/>
            <person name="Fields C.J."/>
            <person name="Walden K."/>
            <person name="Dewoody J.A."/>
        </authorList>
    </citation>
    <scope>NUCLEOTIDE SEQUENCE [LARGE SCALE GENOMIC DNA]</scope>
    <source>
        <strain evidence="9">ER-17-0199</strain>
        <tissue evidence="9">Blubber</tissue>
    </source>
</reference>
<dbReference type="InterPro" id="IPR000789">
    <property type="entry name" value="Cyclin-dep_kinase_reg-sub"/>
</dbReference>
<dbReference type="Gene3D" id="3.30.170.10">
    <property type="entry name" value="Cyclin-dependent kinase, regulatory subunit"/>
    <property type="match status" value="1"/>
</dbReference>
<dbReference type="SUPFAM" id="SSF55637">
    <property type="entry name" value="Cell cycle regulatory proteins"/>
    <property type="match status" value="1"/>
</dbReference>
<proteinExistence type="inferred from homology"/>
<feature type="compositionally biased region" description="Polar residues" evidence="7">
    <location>
        <begin position="684"/>
        <end position="704"/>
    </location>
</feature>
<feature type="region of interest" description="Disordered" evidence="7">
    <location>
        <begin position="430"/>
        <end position="458"/>
    </location>
</feature>
<dbReference type="GO" id="GO:0016538">
    <property type="term" value="F:cyclin-dependent protein serine/threonine kinase regulator activity"/>
    <property type="evidence" value="ECO:0007669"/>
    <property type="project" value="InterPro"/>
</dbReference>
<dbReference type="Proteomes" id="UP001159641">
    <property type="component" value="Unassembled WGS sequence"/>
</dbReference>
<keyword evidence="10" id="KW-1185">Reference proteome</keyword>
<dbReference type="PROSITE" id="PS00944">
    <property type="entry name" value="CKS_1"/>
    <property type="match status" value="1"/>
</dbReference>
<dbReference type="FunFam" id="3.30.1330.30:FF:000004">
    <property type="entry name" value="selenocysteine insertion sequence-binding protein 2"/>
    <property type="match status" value="1"/>
</dbReference>
<dbReference type="SUPFAM" id="SSF55315">
    <property type="entry name" value="L30e-like"/>
    <property type="match status" value="1"/>
</dbReference>
<dbReference type="GO" id="GO:0043021">
    <property type="term" value="F:ribonucleoprotein complex binding"/>
    <property type="evidence" value="ECO:0007669"/>
    <property type="project" value="TreeGrafter"/>
</dbReference>
<dbReference type="GO" id="GO:0001514">
    <property type="term" value="P:selenocysteine incorporation"/>
    <property type="evidence" value="ECO:0007669"/>
    <property type="project" value="TreeGrafter"/>
</dbReference>
<protein>
    <recommendedName>
        <fullName evidence="6">Cyclin-dependent kinases regulatory subunit</fullName>
    </recommendedName>
</protein>
<organism evidence="9 10">
    <name type="scientific">Eschrichtius robustus</name>
    <name type="common">California gray whale</name>
    <name type="synonym">Eschrichtius gibbosus</name>
    <dbReference type="NCBI Taxonomy" id="9764"/>
    <lineage>
        <taxon>Eukaryota</taxon>
        <taxon>Metazoa</taxon>
        <taxon>Chordata</taxon>
        <taxon>Craniata</taxon>
        <taxon>Vertebrata</taxon>
        <taxon>Euteleostomi</taxon>
        <taxon>Mammalia</taxon>
        <taxon>Eutheria</taxon>
        <taxon>Laurasiatheria</taxon>
        <taxon>Artiodactyla</taxon>
        <taxon>Whippomorpha</taxon>
        <taxon>Cetacea</taxon>
        <taxon>Mysticeti</taxon>
        <taxon>Eschrichtiidae</taxon>
        <taxon>Eschrichtius</taxon>
    </lineage>
</organism>
<keyword evidence="5 6" id="KW-0131">Cell cycle</keyword>
<feature type="region of interest" description="Disordered" evidence="7">
    <location>
        <begin position="259"/>
        <end position="285"/>
    </location>
</feature>
<comment type="subunit">
    <text evidence="3">Forms a homohexamer that can probably bind six kinase subunits.</text>
</comment>
<evidence type="ECO:0000256" key="4">
    <source>
        <dbReference type="ARBA" id="ARBA00022618"/>
    </source>
</evidence>
<feature type="region of interest" description="Disordered" evidence="7">
    <location>
        <begin position="745"/>
        <end position="866"/>
    </location>
</feature>
<dbReference type="InterPro" id="IPR036858">
    <property type="entry name" value="Cyclin-dep_kinase_reg-sub_sf"/>
</dbReference>
<feature type="compositionally biased region" description="Pro residues" evidence="7">
    <location>
        <begin position="1066"/>
        <end position="1078"/>
    </location>
</feature>
<dbReference type="InterPro" id="IPR004038">
    <property type="entry name" value="Ribosomal_eL8/eL30/eS12/Gad45"/>
</dbReference>